<feature type="transmembrane region" description="Helical" evidence="5">
    <location>
        <begin position="101"/>
        <end position="125"/>
    </location>
</feature>
<dbReference type="EMBL" id="LAZR01001649">
    <property type="protein sequence ID" value="KKN41393.1"/>
    <property type="molecule type" value="Genomic_DNA"/>
</dbReference>
<keyword evidence="2 5" id="KW-0812">Transmembrane</keyword>
<comment type="caution">
    <text evidence="6">The sequence shown here is derived from an EMBL/GenBank/DDBJ whole genome shotgun (WGS) entry which is preliminary data.</text>
</comment>
<comment type="subcellular location">
    <subcellularLocation>
        <location evidence="1">Endomembrane system</location>
        <topology evidence="1">Multi-pass membrane protein</topology>
    </subcellularLocation>
</comment>
<protein>
    <recommendedName>
        <fullName evidence="7">Steroid 5-alpha reductase C-terminal domain-containing protein</fullName>
    </recommendedName>
</protein>
<evidence type="ECO:0000256" key="5">
    <source>
        <dbReference type="SAM" id="Phobius"/>
    </source>
</evidence>
<dbReference type="PANTHER" id="PTHR43847:SF1">
    <property type="entry name" value="BLL3993 PROTEIN"/>
    <property type="match status" value="1"/>
</dbReference>
<name>A0A0F9TIX9_9ZZZZ</name>
<dbReference type="InterPro" id="IPR052527">
    <property type="entry name" value="Metal_cation-efflux_comp"/>
</dbReference>
<dbReference type="Gene3D" id="1.20.120.1630">
    <property type="match status" value="1"/>
</dbReference>
<dbReference type="InterPro" id="IPR007318">
    <property type="entry name" value="Phopholipid_MeTrfase"/>
</dbReference>
<evidence type="ECO:0000256" key="2">
    <source>
        <dbReference type="ARBA" id="ARBA00022692"/>
    </source>
</evidence>
<dbReference type="AlphaFoldDB" id="A0A0F9TIX9"/>
<evidence type="ECO:0000313" key="6">
    <source>
        <dbReference type="EMBL" id="KKN41393.1"/>
    </source>
</evidence>
<evidence type="ECO:0000256" key="1">
    <source>
        <dbReference type="ARBA" id="ARBA00004127"/>
    </source>
</evidence>
<sequence>MPYETFLDDSTSLVEFTRIYLAIFYTFVAGFYTFRIIYKNRDTPSGVIYPGDKYCTSWWNHMVFKFFRAAIWFVCVIRVFVPELDSYLGLFPILNGWPGVLFGDVLLTAGFILTMFVHFHMAALWRSGIDPKGPHELKTSGLYEYSRNPMYLGVVAAQVGFFLALPSVFSLTCLVIGFIAIYRQTLVEEAHLTHRFSTQYKEYKQLVPRWL</sequence>
<organism evidence="6">
    <name type="scientific">marine sediment metagenome</name>
    <dbReference type="NCBI Taxonomy" id="412755"/>
    <lineage>
        <taxon>unclassified sequences</taxon>
        <taxon>metagenomes</taxon>
        <taxon>ecological metagenomes</taxon>
    </lineage>
</organism>
<evidence type="ECO:0000256" key="4">
    <source>
        <dbReference type="ARBA" id="ARBA00023136"/>
    </source>
</evidence>
<feature type="transmembrane region" description="Helical" evidence="5">
    <location>
        <begin position="151"/>
        <end position="182"/>
    </location>
</feature>
<accession>A0A0F9TIX9</accession>
<dbReference type="GO" id="GO:0012505">
    <property type="term" value="C:endomembrane system"/>
    <property type="evidence" value="ECO:0007669"/>
    <property type="project" value="UniProtKB-SubCell"/>
</dbReference>
<feature type="transmembrane region" description="Helical" evidence="5">
    <location>
        <begin position="20"/>
        <end position="38"/>
    </location>
</feature>
<feature type="transmembrane region" description="Helical" evidence="5">
    <location>
        <begin position="58"/>
        <end position="81"/>
    </location>
</feature>
<dbReference type="PANTHER" id="PTHR43847">
    <property type="entry name" value="BLL3993 PROTEIN"/>
    <property type="match status" value="1"/>
</dbReference>
<evidence type="ECO:0000256" key="3">
    <source>
        <dbReference type="ARBA" id="ARBA00022989"/>
    </source>
</evidence>
<proteinExistence type="predicted"/>
<evidence type="ECO:0008006" key="7">
    <source>
        <dbReference type="Google" id="ProtNLM"/>
    </source>
</evidence>
<dbReference type="Pfam" id="PF04191">
    <property type="entry name" value="PEMT"/>
    <property type="match status" value="1"/>
</dbReference>
<keyword evidence="4 5" id="KW-0472">Membrane</keyword>
<keyword evidence="3 5" id="KW-1133">Transmembrane helix</keyword>
<reference evidence="6" key="1">
    <citation type="journal article" date="2015" name="Nature">
        <title>Complex archaea that bridge the gap between prokaryotes and eukaryotes.</title>
        <authorList>
            <person name="Spang A."/>
            <person name="Saw J.H."/>
            <person name="Jorgensen S.L."/>
            <person name="Zaremba-Niedzwiedzka K."/>
            <person name="Martijn J."/>
            <person name="Lind A.E."/>
            <person name="van Eijk R."/>
            <person name="Schleper C."/>
            <person name="Guy L."/>
            <person name="Ettema T.J."/>
        </authorList>
    </citation>
    <scope>NUCLEOTIDE SEQUENCE</scope>
</reference>
<gene>
    <name evidence="6" type="ORF">LCGC14_0723640</name>
</gene>